<gene>
    <name evidence="6" type="ORF">ODALV1_LOCUS21818</name>
</gene>
<feature type="compositionally biased region" description="Low complexity" evidence="3">
    <location>
        <begin position="395"/>
        <end position="406"/>
    </location>
</feature>
<keyword evidence="1" id="KW-0732">Signal</keyword>
<keyword evidence="4" id="KW-0472">Membrane</keyword>
<dbReference type="Proteomes" id="UP001642540">
    <property type="component" value="Unassembled WGS sequence"/>
</dbReference>
<evidence type="ECO:0000256" key="3">
    <source>
        <dbReference type="SAM" id="MobiDB-lite"/>
    </source>
</evidence>
<dbReference type="EMBL" id="CAXLJM020000072">
    <property type="protein sequence ID" value="CAL8127395.1"/>
    <property type="molecule type" value="Genomic_DNA"/>
</dbReference>
<dbReference type="Pfam" id="PF02019">
    <property type="entry name" value="WIF"/>
    <property type="match status" value="1"/>
</dbReference>
<evidence type="ECO:0000256" key="2">
    <source>
        <dbReference type="ARBA" id="ARBA00023180"/>
    </source>
</evidence>
<dbReference type="SMART" id="SM00469">
    <property type="entry name" value="WIF"/>
    <property type="match status" value="1"/>
</dbReference>
<feature type="transmembrane region" description="Helical" evidence="4">
    <location>
        <begin position="245"/>
        <end position="269"/>
    </location>
</feature>
<evidence type="ECO:0000259" key="5">
    <source>
        <dbReference type="PROSITE" id="PS50814"/>
    </source>
</evidence>
<evidence type="ECO:0000313" key="7">
    <source>
        <dbReference type="Proteomes" id="UP001642540"/>
    </source>
</evidence>
<keyword evidence="4" id="KW-1133">Transmembrane helix</keyword>
<sequence length="630" mass="68980">MMEMTSFRCYDFLGRPRLFRRHTSIFLYATLWSLVGAARSVDANFNLYMDRHEVNRTLGLFSDIYFVREGVVNEYALNFVVNIPSQIEKLHFSWQSFMKKPIHYELTIEFADFIALLQPSSNISTHGRVPQKLETFRIVLPCSGRLSTEVAVIIRFNFHMKSAKQNATVINVRRNKICLTKEFARLNNQQSTVDSDEGYITSRGNGAGGEGNSGGGGNSGINTINGNNFNSNSTLLILQDPTPSLLLAGLLGGCAVTASIVFLTFFICLRRKLVPSSSSDSSCSSTCPGPNTDPNSMSNNSSPACLLRQNPSESKWITLPGSHSGGSMTKDNFCSNNLLEPLQAQSHHQIPHQLHQHPHVLRSSSPMSRSWSRNSYVTIASFWNDIFTTGIPGGQQQSNNCHNNSSRASKVSNSTFLPGNRTSTNSNNTSSTTTKGSDVSPYAYAHILGIPPPTPPMISLAGSKLGSTVAMSQNQHHQQQHQPSPLTIPSQHQSMVNPHLLEWYSQPPPQPCTSLPGGGHIYSNHLYTFNPSPNNVPFISQQQLHSPKHSIMSHMSPPPPPMPPLPPTTPPIVQTTATNTTTPVGPDCGASIDGNSSTAGRSGSESLIQIDGFQCRKNFTKETDVVERFL</sequence>
<keyword evidence="4" id="KW-0812">Transmembrane</keyword>
<proteinExistence type="predicted"/>
<organism evidence="6 7">
    <name type="scientific">Orchesella dallaii</name>
    <dbReference type="NCBI Taxonomy" id="48710"/>
    <lineage>
        <taxon>Eukaryota</taxon>
        <taxon>Metazoa</taxon>
        <taxon>Ecdysozoa</taxon>
        <taxon>Arthropoda</taxon>
        <taxon>Hexapoda</taxon>
        <taxon>Collembola</taxon>
        <taxon>Entomobryomorpha</taxon>
        <taxon>Entomobryoidea</taxon>
        <taxon>Orchesellidae</taxon>
        <taxon>Orchesellinae</taxon>
        <taxon>Orchesella</taxon>
    </lineage>
</organism>
<feature type="compositionally biased region" description="Polar residues" evidence="3">
    <location>
        <begin position="286"/>
        <end position="304"/>
    </location>
</feature>
<dbReference type="PROSITE" id="PS50814">
    <property type="entry name" value="WIF"/>
    <property type="match status" value="1"/>
</dbReference>
<comment type="caution">
    <text evidence="6">The sequence shown here is derived from an EMBL/GenBank/DDBJ whole genome shotgun (WGS) entry which is preliminary data.</text>
</comment>
<feature type="compositionally biased region" description="Low complexity" evidence="3">
    <location>
        <begin position="276"/>
        <end position="285"/>
    </location>
</feature>
<dbReference type="Gene3D" id="2.60.40.2170">
    <property type="entry name" value="Wnt, WIF domain"/>
    <property type="match status" value="1"/>
</dbReference>
<protein>
    <recommendedName>
        <fullName evidence="5">WIF domain-containing protein</fullName>
    </recommendedName>
</protein>
<dbReference type="InterPro" id="IPR003306">
    <property type="entry name" value="WIF"/>
</dbReference>
<evidence type="ECO:0000256" key="4">
    <source>
        <dbReference type="SAM" id="Phobius"/>
    </source>
</evidence>
<keyword evidence="2" id="KW-0325">Glycoprotein</keyword>
<feature type="compositionally biased region" description="Polar residues" evidence="3">
    <location>
        <begin position="407"/>
        <end position="421"/>
    </location>
</feature>
<accession>A0ABP1RGD3</accession>
<keyword evidence="7" id="KW-1185">Reference proteome</keyword>
<name>A0ABP1RGD3_9HEXA</name>
<feature type="region of interest" description="Disordered" evidence="3">
    <location>
        <begin position="275"/>
        <end position="304"/>
    </location>
</feature>
<feature type="region of interest" description="Disordered" evidence="3">
    <location>
        <begin position="394"/>
        <end position="438"/>
    </location>
</feature>
<reference evidence="6 7" key="1">
    <citation type="submission" date="2024-08" db="EMBL/GenBank/DDBJ databases">
        <authorList>
            <person name="Cucini C."/>
            <person name="Frati F."/>
        </authorList>
    </citation>
    <scope>NUCLEOTIDE SEQUENCE [LARGE SCALE GENOMIC DNA]</scope>
</reference>
<feature type="domain" description="WIF" evidence="5">
    <location>
        <begin position="47"/>
        <end position="178"/>
    </location>
</feature>
<evidence type="ECO:0000313" key="6">
    <source>
        <dbReference type="EMBL" id="CAL8127395.1"/>
    </source>
</evidence>
<evidence type="ECO:0000256" key="1">
    <source>
        <dbReference type="ARBA" id="ARBA00022729"/>
    </source>
</evidence>
<feature type="compositionally biased region" description="Low complexity" evidence="3">
    <location>
        <begin position="422"/>
        <end position="434"/>
    </location>
</feature>
<dbReference type="InterPro" id="IPR038677">
    <property type="entry name" value="WIF_sf"/>
</dbReference>